<sequence length="123" mass="13410">MVLAGGVGGGSWRSRQSCEHCAAAGSSGFLCASLICLLHPQPARELCLTPLPWKHKCVDMAGAQPGVHALQLKRVCVSDTLKRGSKCIKWDDDSNLVYPVVLKMDPNGFFLHWVDQNKYISVS</sequence>
<dbReference type="SUPFAM" id="SSF50729">
    <property type="entry name" value="PH domain-like"/>
    <property type="match status" value="1"/>
</dbReference>
<dbReference type="Proteomes" id="UP000824782">
    <property type="component" value="Unassembled WGS sequence"/>
</dbReference>
<dbReference type="Gene3D" id="2.30.29.240">
    <property type="match status" value="1"/>
</dbReference>
<dbReference type="AlphaFoldDB" id="A0AAV7CH08"/>
<dbReference type="FunFam" id="2.30.29.240:FF:000011">
    <property type="entry name" value="1-phosphatidylinositol 4,5-bisphosphate phosphodiesterase"/>
    <property type="match status" value="1"/>
</dbReference>
<feature type="domain" description="PLC-beta PH" evidence="1">
    <location>
        <begin position="77"/>
        <end position="121"/>
    </location>
</feature>
<gene>
    <name evidence="2" type="ORF">GDO81_008608</name>
</gene>
<reference evidence="2" key="1">
    <citation type="thesis" date="2020" institute="ProQuest LLC" country="789 East Eisenhower Parkway, Ann Arbor, MI, USA">
        <title>Comparative Genomics and Chromosome Evolution.</title>
        <authorList>
            <person name="Mudd A.B."/>
        </authorList>
    </citation>
    <scope>NUCLEOTIDE SEQUENCE</scope>
    <source>
        <strain evidence="2">237g6f4</strain>
        <tissue evidence="2">Blood</tissue>
    </source>
</reference>
<dbReference type="Pfam" id="PF17787">
    <property type="entry name" value="PH_14"/>
    <property type="match status" value="1"/>
</dbReference>
<organism evidence="2 3">
    <name type="scientific">Engystomops pustulosus</name>
    <name type="common">Tungara frog</name>
    <name type="synonym">Physalaemus pustulosus</name>
    <dbReference type="NCBI Taxonomy" id="76066"/>
    <lineage>
        <taxon>Eukaryota</taxon>
        <taxon>Metazoa</taxon>
        <taxon>Chordata</taxon>
        <taxon>Craniata</taxon>
        <taxon>Vertebrata</taxon>
        <taxon>Euteleostomi</taxon>
        <taxon>Amphibia</taxon>
        <taxon>Batrachia</taxon>
        <taxon>Anura</taxon>
        <taxon>Neobatrachia</taxon>
        <taxon>Hyloidea</taxon>
        <taxon>Leptodactylidae</taxon>
        <taxon>Leiuperinae</taxon>
        <taxon>Engystomops</taxon>
    </lineage>
</organism>
<protein>
    <recommendedName>
        <fullName evidence="1">PLC-beta PH domain-containing protein</fullName>
    </recommendedName>
</protein>
<accession>A0AAV7CH08</accession>
<keyword evidence="3" id="KW-1185">Reference proteome</keyword>
<proteinExistence type="predicted"/>
<evidence type="ECO:0000313" key="3">
    <source>
        <dbReference type="Proteomes" id="UP000824782"/>
    </source>
</evidence>
<evidence type="ECO:0000259" key="1">
    <source>
        <dbReference type="Pfam" id="PF17787"/>
    </source>
</evidence>
<dbReference type="InterPro" id="IPR037862">
    <property type="entry name" value="PLC-beta_PH"/>
</dbReference>
<comment type="caution">
    <text evidence="2">The sequence shown here is derived from an EMBL/GenBank/DDBJ whole genome shotgun (WGS) entry which is preliminary data.</text>
</comment>
<evidence type="ECO:0000313" key="2">
    <source>
        <dbReference type="EMBL" id="KAG8583956.1"/>
    </source>
</evidence>
<dbReference type="EMBL" id="WNYA01000003">
    <property type="protein sequence ID" value="KAG8583956.1"/>
    <property type="molecule type" value="Genomic_DNA"/>
</dbReference>
<name>A0AAV7CH08_ENGPU</name>